<protein>
    <submittedName>
        <fullName evidence="9">Pheromone autoinducer 2 transporter</fullName>
    </submittedName>
</protein>
<accession>A0A4R8SB92</accession>
<comment type="caution">
    <text evidence="9">The sequence shown here is derived from an EMBL/GenBank/DDBJ whole genome shotgun (WGS) entry which is preliminary data.</text>
</comment>
<evidence type="ECO:0000256" key="3">
    <source>
        <dbReference type="ARBA" id="ARBA00022448"/>
    </source>
</evidence>
<keyword evidence="5 8" id="KW-0812">Transmembrane</keyword>
<evidence type="ECO:0000256" key="4">
    <source>
        <dbReference type="ARBA" id="ARBA00022475"/>
    </source>
</evidence>
<feature type="transmembrane region" description="Helical" evidence="8">
    <location>
        <begin position="40"/>
        <end position="62"/>
    </location>
</feature>
<dbReference type="AlphaFoldDB" id="A0A4R8SB92"/>
<evidence type="ECO:0000256" key="1">
    <source>
        <dbReference type="ARBA" id="ARBA00004651"/>
    </source>
</evidence>
<dbReference type="EMBL" id="PECM01000005">
    <property type="protein sequence ID" value="TEA07076.1"/>
    <property type="molecule type" value="Genomic_DNA"/>
</dbReference>
<evidence type="ECO:0000256" key="6">
    <source>
        <dbReference type="ARBA" id="ARBA00022989"/>
    </source>
</evidence>
<evidence type="ECO:0000313" key="10">
    <source>
        <dbReference type="EMBL" id="TEA07076.1"/>
    </source>
</evidence>
<evidence type="ECO:0000256" key="5">
    <source>
        <dbReference type="ARBA" id="ARBA00022692"/>
    </source>
</evidence>
<organism evidence="9 12">
    <name type="scientific">Mycobacteroides salmoniphilum</name>
    <dbReference type="NCBI Taxonomy" id="404941"/>
    <lineage>
        <taxon>Bacteria</taxon>
        <taxon>Bacillati</taxon>
        <taxon>Actinomycetota</taxon>
        <taxon>Actinomycetes</taxon>
        <taxon>Mycobacteriales</taxon>
        <taxon>Mycobacteriaceae</taxon>
        <taxon>Mycobacteroides</taxon>
    </lineage>
</organism>
<name>A0A4R8SB92_9MYCO</name>
<dbReference type="PANTHER" id="PTHR21716">
    <property type="entry name" value="TRANSMEMBRANE PROTEIN"/>
    <property type="match status" value="1"/>
</dbReference>
<evidence type="ECO:0000256" key="7">
    <source>
        <dbReference type="ARBA" id="ARBA00023136"/>
    </source>
</evidence>
<dbReference type="RefSeq" id="WP_204836934.1">
    <property type="nucleotide sequence ID" value="NZ_PECK01000008.1"/>
</dbReference>
<keyword evidence="6 8" id="KW-1133">Transmembrane helix</keyword>
<keyword evidence="7 8" id="KW-0472">Membrane</keyword>
<evidence type="ECO:0000313" key="11">
    <source>
        <dbReference type="Proteomes" id="UP000294844"/>
    </source>
</evidence>
<comment type="subcellular location">
    <subcellularLocation>
        <location evidence="1">Cell membrane</location>
        <topology evidence="1">Multi-pass membrane protein</topology>
    </subcellularLocation>
</comment>
<dbReference type="GO" id="GO:0055085">
    <property type="term" value="P:transmembrane transport"/>
    <property type="evidence" value="ECO:0007669"/>
    <property type="project" value="TreeGrafter"/>
</dbReference>
<dbReference type="Proteomes" id="UP000294844">
    <property type="component" value="Unassembled WGS sequence"/>
</dbReference>
<feature type="transmembrane region" description="Helical" evidence="8">
    <location>
        <begin position="68"/>
        <end position="90"/>
    </location>
</feature>
<gene>
    <name evidence="10" type="ORF">CCUG60883_01103</name>
    <name evidence="9" type="ORF">CCUG60885_03953</name>
</gene>
<feature type="transmembrane region" description="Helical" evidence="8">
    <location>
        <begin position="97"/>
        <end position="119"/>
    </location>
</feature>
<dbReference type="PANTHER" id="PTHR21716:SF53">
    <property type="entry name" value="PERMEASE PERM-RELATED"/>
    <property type="match status" value="1"/>
</dbReference>
<dbReference type="EMBL" id="PECK01000008">
    <property type="protein sequence ID" value="TDZ91845.1"/>
    <property type="molecule type" value="Genomic_DNA"/>
</dbReference>
<sequence length="374" mass="39809">MAQPHSEDEGLIAEAEHRAAQMRSDEHPLGRRGTTWNRHAPFYVGLMASAGVAVTYCVFHLLAAISSVLILVGLAMFLALGLEPAVSWLVNHRFPRWSAVLLVVLVAFGALAAFLAAAIPPLVEQGTQLVHQIPHYLQVAQDHSSFIGGINERFDVQHRIAEFVNREGDTAFSDLLRAGTAVFGAIADLGIVAVLTIYFLVDMPRIRATVYRLVPHSRRPRAILLGDEVFAKVGAYVGGNVMTSIIAGVATFIWCAAFGVPYAVLLGVLVAMFDLIPYGSTVAGFVVAAVALTVSIPVAAATLAFYIGFRWFEDYVLTPKVIGRVVNVPAGVTVVAVLIGGALLGIVGVLVAIPIAAAIQVLAQELLFPALDEA</sequence>
<keyword evidence="11" id="KW-1185">Reference proteome</keyword>
<evidence type="ECO:0000313" key="9">
    <source>
        <dbReference type="EMBL" id="TDZ91845.1"/>
    </source>
</evidence>
<feature type="transmembrane region" description="Helical" evidence="8">
    <location>
        <begin position="285"/>
        <end position="309"/>
    </location>
</feature>
<proteinExistence type="inferred from homology"/>
<dbReference type="InterPro" id="IPR002549">
    <property type="entry name" value="AI-2E-like"/>
</dbReference>
<reference evidence="11 12" key="1">
    <citation type="journal article" date="2019" name="Sci. Rep.">
        <title>Extended insight into the Mycobacterium chelonae-abscessus complex through whole genome sequencing of Mycobacterium salmoniphilum outbreak and Mycobacterium salmoniphilum-like strains.</title>
        <authorList>
            <person name="Behra P.R.K."/>
            <person name="Das S."/>
            <person name="Pettersson B.M.F."/>
            <person name="Shirreff L."/>
            <person name="DuCote T."/>
            <person name="Jacobsson K.G."/>
            <person name="Ennis D.G."/>
            <person name="Kirsebom L.A."/>
        </authorList>
    </citation>
    <scope>NUCLEOTIDE SEQUENCE [LARGE SCALE GENOMIC DNA]</scope>
    <source>
        <strain evidence="10 11">CCUG 60883</strain>
        <strain evidence="9 12">CCUG 60885</strain>
    </source>
</reference>
<evidence type="ECO:0000256" key="8">
    <source>
        <dbReference type="SAM" id="Phobius"/>
    </source>
</evidence>
<feature type="transmembrane region" description="Helical" evidence="8">
    <location>
        <begin position="329"/>
        <end position="359"/>
    </location>
</feature>
<evidence type="ECO:0000313" key="12">
    <source>
        <dbReference type="Proteomes" id="UP000295685"/>
    </source>
</evidence>
<keyword evidence="3" id="KW-0813">Transport</keyword>
<dbReference type="Pfam" id="PF01594">
    <property type="entry name" value="AI-2E_transport"/>
    <property type="match status" value="1"/>
</dbReference>
<feature type="transmembrane region" description="Helical" evidence="8">
    <location>
        <begin position="181"/>
        <end position="201"/>
    </location>
</feature>
<dbReference type="Proteomes" id="UP000295685">
    <property type="component" value="Unassembled WGS sequence"/>
</dbReference>
<comment type="similarity">
    <text evidence="2">Belongs to the autoinducer-2 exporter (AI-2E) (TC 2.A.86) family.</text>
</comment>
<feature type="transmembrane region" description="Helical" evidence="8">
    <location>
        <begin position="245"/>
        <end position="273"/>
    </location>
</feature>
<keyword evidence="4" id="KW-1003">Cell membrane</keyword>
<dbReference type="GO" id="GO:0005886">
    <property type="term" value="C:plasma membrane"/>
    <property type="evidence" value="ECO:0007669"/>
    <property type="project" value="UniProtKB-SubCell"/>
</dbReference>
<evidence type="ECO:0000256" key="2">
    <source>
        <dbReference type="ARBA" id="ARBA00009773"/>
    </source>
</evidence>